<evidence type="ECO:0000313" key="3">
    <source>
        <dbReference type="RefSeq" id="XP_022238464.1"/>
    </source>
</evidence>
<keyword evidence="2" id="KW-1185">Reference proteome</keyword>
<accession>A0ABM1S4A9</accession>
<dbReference type="InterPro" id="IPR029063">
    <property type="entry name" value="SAM-dependent_MTases_sf"/>
</dbReference>
<dbReference type="PANTHER" id="PTHR12496">
    <property type="entry name" value="CGI-41 METHYLTRANSFERASE"/>
    <property type="match status" value="1"/>
</dbReference>
<evidence type="ECO:0000313" key="2">
    <source>
        <dbReference type="Proteomes" id="UP000694941"/>
    </source>
</evidence>
<dbReference type="InterPro" id="IPR025714">
    <property type="entry name" value="Methyltranfer_dom"/>
</dbReference>
<dbReference type="SUPFAM" id="SSF53335">
    <property type="entry name" value="S-adenosyl-L-methionine-dependent methyltransferases"/>
    <property type="match status" value="1"/>
</dbReference>
<feature type="domain" description="Methyltransferase" evidence="1">
    <location>
        <begin position="157"/>
        <end position="337"/>
    </location>
</feature>
<dbReference type="Pfam" id="PF13679">
    <property type="entry name" value="Methyltransf_32"/>
    <property type="match status" value="1"/>
</dbReference>
<organism evidence="2 3">
    <name type="scientific">Limulus polyphemus</name>
    <name type="common">Atlantic horseshoe crab</name>
    <dbReference type="NCBI Taxonomy" id="6850"/>
    <lineage>
        <taxon>Eukaryota</taxon>
        <taxon>Metazoa</taxon>
        <taxon>Ecdysozoa</taxon>
        <taxon>Arthropoda</taxon>
        <taxon>Chelicerata</taxon>
        <taxon>Merostomata</taxon>
        <taxon>Xiphosura</taxon>
        <taxon>Limulidae</taxon>
        <taxon>Limulus</taxon>
    </lineage>
</organism>
<evidence type="ECO:0000259" key="1">
    <source>
        <dbReference type="Pfam" id="PF13679"/>
    </source>
</evidence>
<sequence length="531" mass="60225">MVHCNDENIKWIKQYSLLLIKFLNEYSWLTEAFVLDFFTENHWSKLPLCWSSVLSSIDPQELGDWLSEGNIFYKQVWPLSLQAFRATVCALALTRKPISSPEAVHLFLNKIIPGYPHQKGMTEASKIKWLKTVDELSAAGGQHVNLEHIFRRRVKPKKQHEILRLTQVIDSVLKQIHCDRVIDVGSGQGHLARLLALGYGLQVATVEAEEQHVSGAQKLDDQALSHLKKKEQRPAYSVEEDISNELIDNYKKFAICSHQPPKHLRYCVSASSTQEDLLQVLSDSWPSVKDNLYSDVAHFGLIGLHTCGNLASTMLRLFTETSEAKTLLSVGCCYMKLDITSAGLACGYPLSSCIRNQLGHKLCYEALEVACHAIEKYSKKLKENASSLKIHCYRATLEALINKHHPEKRHYGLRSVNHADRITFTEYVQKALNRINLYIPDKDVNSSWVASCLEQWEHVVVFYSLRLLLAPVIESLVLIDRMLYLYEKGIPSLLVPLFDPELSPRNQVLLAVKVPDPPENQASASLPKHQI</sequence>
<dbReference type="RefSeq" id="XP_022238464.1">
    <property type="nucleotide sequence ID" value="XM_022382756.1"/>
</dbReference>
<dbReference type="PANTHER" id="PTHR12496:SF2">
    <property type="entry name" value="METHYLTRANSFERASE-LIKE PROTEIN 25B"/>
    <property type="match status" value="1"/>
</dbReference>
<reference evidence="3" key="1">
    <citation type="submission" date="2025-08" db="UniProtKB">
        <authorList>
            <consortium name="RefSeq"/>
        </authorList>
    </citation>
    <scope>IDENTIFICATION</scope>
    <source>
        <tissue evidence="3">Muscle</tissue>
    </source>
</reference>
<proteinExistence type="predicted"/>
<gene>
    <name evidence="3" type="primary">LOC106478812</name>
</gene>
<name>A0ABM1S4A9_LIMPO</name>
<dbReference type="Proteomes" id="UP000694941">
    <property type="component" value="Unplaced"/>
</dbReference>
<dbReference type="InterPro" id="IPR052220">
    <property type="entry name" value="METTL25"/>
</dbReference>
<protein>
    <submittedName>
        <fullName evidence="3">Protein RRNAD1-like isoform X1</fullName>
    </submittedName>
</protein>
<dbReference type="GeneID" id="106478812"/>